<feature type="chain" id="PRO_5026155555" evidence="1">
    <location>
        <begin position="29"/>
        <end position="71"/>
    </location>
</feature>
<protein>
    <submittedName>
        <fullName evidence="2">Uncharacterized protein</fullName>
    </submittedName>
</protein>
<feature type="signal peptide" evidence="1">
    <location>
        <begin position="1"/>
        <end position="28"/>
    </location>
</feature>
<dbReference type="RefSeq" id="WP_157193542.1">
    <property type="nucleotide sequence ID" value="NZ_CP046621.1"/>
</dbReference>
<keyword evidence="3" id="KW-1185">Reference proteome</keyword>
<keyword evidence="1" id="KW-0732">Signal</keyword>
<organism evidence="2 3">
    <name type="scientific">Pseudomonas alkylphenolica</name>
    <dbReference type="NCBI Taxonomy" id="237609"/>
    <lineage>
        <taxon>Bacteria</taxon>
        <taxon>Pseudomonadati</taxon>
        <taxon>Pseudomonadota</taxon>
        <taxon>Gammaproteobacteria</taxon>
        <taxon>Pseudomonadales</taxon>
        <taxon>Pseudomonadaceae</taxon>
        <taxon>Pseudomonas</taxon>
    </lineage>
</organism>
<accession>A0A6I6HC19</accession>
<reference evidence="2" key="1">
    <citation type="submission" date="2019-12" db="EMBL/GenBank/DDBJ databases">
        <title>Hybrid Genome Assemblies of two High G+C Isolates from Undergraduate Microbiology Courses.</title>
        <authorList>
            <person name="Ne Ville C.J."/>
            <person name="Enright D."/>
            <person name="Hernandez I."/>
            <person name="Dodsworth J."/>
            <person name="Orwin P.M."/>
        </authorList>
    </citation>
    <scope>NUCLEOTIDE SEQUENCE [LARGE SCALE GENOMIC DNA]</scope>
    <source>
        <strain evidence="2">Neo</strain>
    </source>
</reference>
<gene>
    <name evidence="2" type="ORF">GPJ81_19235</name>
</gene>
<evidence type="ECO:0000256" key="1">
    <source>
        <dbReference type="SAM" id="SignalP"/>
    </source>
</evidence>
<name>A0A6I6HC19_9PSED</name>
<proteinExistence type="predicted"/>
<evidence type="ECO:0000313" key="2">
    <source>
        <dbReference type="EMBL" id="QGW78728.1"/>
    </source>
</evidence>
<sequence length="71" mass="7463">MNRTLLLLNALALAVLLALILQPQGAVATSPAGTAPAMAPQLTEFDTATETLPASIQPPRLQPTAEQRLIF</sequence>
<dbReference type="EMBL" id="CP046621">
    <property type="protein sequence ID" value="QGW78728.1"/>
    <property type="molecule type" value="Genomic_DNA"/>
</dbReference>
<dbReference type="Proteomes" id="UP000426235">
    <property type="component" value="Chromosome"/>
</dbReference>
<evidence type="ECO:0000313" key="3">
    <source>
        <dbReference type="Proteomes" id="UP000426235"/>
    </source>
</evidence>
<dbReference type="AlphaFoldDB" id="A0A6I6HC19"/>